<evidence type="ECO:0000313" key="2">
    <source>
        <dbReference type="EMBL" id="CEM43246.1"/>
    </source>
</evidence>
<gene>
    <name evidence="2" type="ORF">Cvel_6771</name>
</gene>
<evidence type="ECO:0000256" key="1">
    <source>
        <dbReference type="SAM" id="MobiDB-lite"/>
    </source>
</evidence>
<organism evidence="2">
    <name type="scientific">Chromera velia CCMP2878</name>
    <dbReference type="NCBI Taxonomy" id="1169474"/>
    <lineage>
        <taxon>Eukaryota</taxon>
        <taxon>Sar</taxon>
        <taxon>Alveolata</taxon>
        <taxon>Colpodellida</taxon>
        <taxon>Chromeraceae</taxon>
        <taxon>Chromera</taxon>
    </lineage>
</organism>
<proteinExistence type="predicted"/>
<accession>A0A0G4HGP0</accession>
<dbReference type="VEuPathDB" id="CryptoDB:Cvel_6771"/>
<dbReference type="EMBL" id="CDMZ01002641">
    <property type="protein sequence ID" value="CEM43246.1"/>
    <property type="molecule type" value="Genomic_DNA"/>
</dbReference>
<dbReference type="AlphaFoldDB" id="A0A0G4HGP0"/>
<name>A0A0G4HGP0_9ALVE</name>
<feature type="region of interest" description="Disordered" evidence="1">
    <location>
        <begin position="1"/>
        <end position="58"/>
    </location>
</feature>
<reference evidence="2" key="1">
    <citation type="submission" date="2014-11" db="EMBL/GenBank/DDBJ databases">
        <authorList>
            <person name="Otto D Thomas"/>
            <person name="Naeem Raeece"/>
        </authorList>
    </citation>
    <scope>NUCLEOTIDE SEQUENCE</scope>
</reference>
<protein>
    <submittedName>
        <fullName evidence="2">Uncharacterized protein</fullName>
    </submittedName>
</protein>
<sequence length="78" mass="8935">MFSRKKRQDHGARNPRRGDMGSFDRHMGPEMGAGMGNPTEAFMDDYSPDAGNPKDREERYVHQDYFKAFADCCDDDVV</sequence>
<feature type="compositionally biased region" description="Basic and acidic residues" evidence="1">
    <location>
        <begin position="9"/>
        <end position="28"/>
    </location>
</feature>